<name>A0ABQ8U2N2_PERAM</name>
<comment type="similarity">
    <text evidence="2">Belongs to the cation diffusion facilitator (CDF) transporter (TC 2.A.4) family. SLC30A subfamily.</text>
</comment>
<dbReference type="Pfam" id="PF01545">
    <property type="entry name" value="Cation_efflux"/>
    <property type="match status" value="1"/>
</dbReference>
<feature type="transmembrane region" description="Helical" evidence="8">
    <location>
        <begin position="28"/>
        <end position="48"/>
    </location>
</feature>
<keyword evidence="6 8" id="KW-0472">Membrane</keyword>
<comment type="subcellular location">
    <subcellularLocation>
        <location evidence="1">Membrane</location>
        <topology evidence="1">Multi-pass membrane protein</topology>
    </subcellularLocation>
</comment>
<dbReference type="Gene3D" id="1.20.1510.10">
    <property type="entry name" value="Cation efflux protein transmembrane domain"/>
    <property type="match status" value="1"/>
</dbReference>
<feature type="non-terminal residue" evidence="10">
    <location>
        <position position="1"/>
    </location>
</feature>
<feature type="region of interest" description="Disordered" evidence="7">
    <location>
        <begin position="583"/>
        <end position="665"/>
    </location>
</feature>
<dbReference type="PANTHER" id="PTHR45820">
    <property type="entry name" value="FI23527P1"/>
    <property type="match status" value="1"/>
</dbReference>
<keyword evidence="11" id="KW-1185">Reference proteome</keyword>
<evidence type="ECO:0000256" key="3">
    <source>
        <dbReference type="ARBA" id="ARBA00022692"/>
    </source>
</evidence>
<evidence type="ECO:0000256" key="2">
    <source>
        <dbReference type="ARBA" id="ARBA00008873"/>
    </source>
</evidence>
<evidence type="ECO:0000256" key="8">
    <source>
        <dbReference type="SAM" id="Phobius"/>
    </source>
</evidence>
<evidence type="ECO:0000256" key="7">
    <source>
        <dbReference type="SAM" id="MobiDB-lite"/>
    </source>
</evidence>
<evidence type="ECO:0000259" key="9">
    <source>
        <dbReference type="Pfam" id="PF01545"/>
    </source>
</evidence>
<evidence type="ECO:0000313" key="10">
    <source>
        <dbReference type="EMBL" id="KAJ4452131.1"/>
    </source>
</evidence>
<keyword evidence="3 8" id="KW-0812">Transmembrane</keyword>
<feature type="domain" description="Cation efflux protein transmembrane" evidence="9">
    <location>
        <begin position="14"/>
        <end position="202"/>
    </location>
</feature>
<feature type="compositionally biased region" description="Acidic residues" evidence="7">
    <location>
        <begin position="715"/>
        <end position="728"/>
    </location>
</feature>
<feature type="compositionally biased region" description="Basic residues" evidence="7">
    <location>
        <begin position="586"/>
        <end position="608"/>
    </location>
</feature>
<proteinExistence type="inferred from homology"/>
<dbReference type="InterPro" id="IPR012337">
    <property type="entry name" value="RNaseH-like_sf"/>
</dbReference>
<feature type="compositionally biased region" description="Polar residues" evidence="7">
    <location>
        <begin position="629"/>
        <end position="638"/>
    </location>
</feature>
<feature type="transmembrane region" description="Helical" evidence="8">
    <location>
        <begin position="68"/>
        <end position="88"/>
    </location>
</feature>
<sequence length="834" mass="93920">CNHHHHHHHHHSSSEEKKLKNTFGWARIDVLVMLIGCVFLASLCFSLVVEALQTLVHIEHHDEMHHPIPVMCVGACGLLLNGLCYLLIGGYTFHQGSFLHVTPSGGVVLDGTVTKDSVQKGERHLSAETRPASLPQIPQRQGIREMCRDIIGCIFVIGCSLIVYFTDQQVAKYVDPALSIVSAILLFVLSYPYMKESGSILLQTIPDTINIDSLRSELLKAFPDIINVHDLHVWRLTATKVFSTAHIIFLNSKVRIHRMSNVSYPFLPLQAMSMKMFSKITETNLNTATEDFWGRKCSEIVFIVFRWIPSHCGILGNENADALAKKGSTATFRPVTKSTYYSVKRFIKSTYLDFNKQNLIAQSQGKKWNSLHHNPQLIPDLPRKSSVATFRLATGHDCLAKHLHRIGIYQSPNCPLCNSNQEMDSEHLKICASVADHDNIFEKYWSARGQMTLFCASHTLSFLATTDFLNAMKKSPTASRIHHPTLPKCLAYWNASRRHKYSEIISDDYVRITKDVTEFFHDQGITQVTIQPEFFKMDNRSSLMELPSIHANHCLVQCRELGCHSRHCCSHNDQELVKVTIGGNSHNHHSHNHSHQHSKDHKKHHVATRVKELVTQRRFTSHGDPTSACRINTSFETTSNEDDTEVDKREEKSEDANASQSNVGQEVVEIDNQKNEGQGIKTNYVQEYSDAKSKTVTDCEHKNVNKNVDKMNESSEAESEEEVSDNEENLATKTKLPINDSNTPSSIQCHTISSLPESHDGLSPLHKEPLSDYIVKMEPSVSEKSESEIPKPVLQEPVSTDLDISELNVPSATTENVVISEMNKLKNIKEGSVV</sequence>
<dbReference type="SUPFAM" id="SSF161111">
    <property type="entry name" value="Cation efflux protein transmembrane domain-like"/>
    <property type="match status" value="1"/>
</dbReference>
<dbReference type="Proteomes" id="UP001148838">
    <property type="component" value="Unassembled WGS sequence"/>
</dbReference>
<evidence type="ECO:0000256" key="6">
    <source>
        <dbReference type="ARBA" id="ARBA00023136"/>
    </source>
</evidence>
<comment type="caution">
    <text evidence="10">The sequence shown here is derived from an EMBL/GenBank/DDBJ whole genome shotgun (WGS) entry which is preliminary data.</text>
</comment>
<dbReference type="InterPro" id="IPR058533">
    <property type="entry name" value="Cation_efflux_TM"/>
</dbReference>
<evidence type="ECO:0000256" key="1">
    <source>
        <dbReference type="ARBA" id="ARBA00004141"/>
    </source>
</evidence>
<organism evidence="10 11">
    <name type="scientific">Periplaneta americana</name>
    <name type="common">American cockroach</name>
    <name type="synonym">Blatta americana</name>
    <dbReference type="NCBI Taxonomy" id="6978"/>
    <lineage>
        <taxon>Eukaryota</taxon>
        <taxon>Metazoa</taxon>
        <taxon>Ecdysozoa</taxon>
        <taxon>Arthropoda</taxon>
        <taxon>Hexapoda</taxon>
        <taxon>Insecta</taxon>
        <taxon>Pterygota</taxon>
        <taxon>Neoptera</taxon>
        <taxon>Polyneoptera</taxon>
        <taxon>Dictyoptera</taxon>
        <taxon>Blattodea</taxon>
        <taxon>Blattoidea</taxon>
        <taxon>Blattidae</taxon>
        <taxon>Blattinae</taxon>
        <taxon>Periplaneta</taxon>
    </lineage>
</organism>
<reference evidence="10 11" key="1">
    <citation type="journal article" date="2022" name="Allergy">
        <title>Genome assembly and annotation of Periplaneta americana reveal a comprehensive cockroach allergen profile.</title>
        <authorList>
            <person name="Wang L."/>
            <person name="Xiong Q."/>
            <person name="Saelim N."/>
            <person name="Wang L."/>
            <person name="Nong W."/>
            <person name="Wan A.T."/>
            <person name="Shi M."/>
            <person name="Liu X."/>
            <person name="Cao Q."/>
            <person name="Hui J.H.L."/>
            <person name="Sookrung N."/>
            <person name="Leung T.F."/>
            <person name="Tungtrongchitr A."/>
            <person name="Tsui S.K.W."/>
        </authorList>
    </citation>
    <scope>NUCLEOTIDE SEQUENCE [LARGE SCALE GENOMIC DNA]</scope>
    <source>
        <strain evidence="10">PWHHKU_190912</strain>
    </source>
</reference>
<protein>
    <recommendedName>
        <fullName evidence="9">Cation efflux protein transmembrane domain-containing protein</fullName>
    </recommendedName>
</protein>
<dbReference type="PANTHER" id="PTHR45820:SF9">
    <property type="entry name" value="FI23527P1"/>
    <property type="match status" value="1"/>
</dbReference>
<keyword evidence="4" id="KW-0862">Zinc</keyword>
<accession>A0ABQ8U2N2</accession>
<evidence type="ECO:0000256" key="5">
    <source>
        <dbReference type="ARBA" id="ARBA00022989"/>
    </source>
</evidence>
<dbReference type="Gene3D" id="3.30.420.10">
    <property type="entry name" value="Ribonuclease H-like superfamily/Ribonuclease H"/>
    <property type="match status" value="1"/>
</dbReference>
<dbReference type="InterPro" id="IPR002524">
    <property type="entry name" value="Cation_efflux"/>
</dbReference>
<feature type="region of interest" description="Disordered" evidence="7">
    <location>
        <begin position="707"/>
        <end position="729"/>
    </location>
</feature>
<evidence type="ECO:0000256" key="4">
    <source>
        <dbReference type="ARBA" id="ARBA00022833"/>
    </source>
</evidence>
<evidence type="ECO:0000313" key="11">
    <source>
        <dbReference type="Proteomes" id="UP001148838"/>
    </source>
</evidence>
<feature type="transmembrane region" description="Helical" evidence="8">
    <location>
        <begin position="146"/>
        <end position="165"/>
    </location>
</feature>
<dbReference type="InterPro" id="IPR036397">
    <property type="entry name" value="RNaseH_sf"/>
</dbReference>
<feature type="compositionally biased region" description="Basic and acidic residues" evidence="7">
    <location>
        <begin position="646"/>
        <end position="655"/>
    </location>
</feature>
<dbReference type="EMBL" id="JAJSOF020000001">
    <property type="protein sequence ID" value="KAJ4452131.1"/>
    <property type="molecule type" value="Genomic_DNA"/>
</dbReference>
<dbReference type="InterPro" id="IPR027469">
    <property type="entry name" value="Cation_efflux_TMD_sf"/>
</dbReference>
<keyword evidence="5 8" id="KW-1133">Transmembrane helix</keyword>
<dbReference type="NCBIfam" id="TIGR01297">
    <property type="entry name" value="CDF"/>
    <property type="match status" value="1"/>
</dbReference>
<gene>
    <name evidence="10" type="ORF">ANN_03649</name>
</gene>
<dbReference type="SUPFAM" id="SSF53098">
    <property type="entry name" value="Ribonuclease H-like"/>
    <property type="match status" value="1"/>
</dbReference>